<dbReference type="EC" id="4.2.1.1" evidence="4"/>
<dbReference type="eggNOG" id="KOG0382">
    <property type="taxonomic scope" value="Eukaryota"/>
</dbReference>
<dbReference type="Gene3D" id="3.10.200.10">
    <property type="entry name" value="Alpha carbonic anhydrase"/>
    <property type="match status" value="1"/>
</dbReference>
<evidence type="ECO:0000256" key="2">
    <source>
        <dbReference type="ARBA" id="ARBA00022723"/>
    </source>
</evidence>
<dbReference type="GO" id="GO:0005737">
    <property type="term" value="C:cytoplasm"/>
    <property type="evidence" value="ECO:0007669"/>
    <property type="project" value="TreeGrafter"/>
</dbReference>
<dbReference type="EMBL" id="ACPB03018893">
    <property type="status" value="NOT_ANNOTATED_CDS"/>
    <property type="molecule type" value="Genomic_DNA"/>
</dbReference>
<dbReference type="InterPro" id="IPR023561">
    <property type="entry name" value="Carbonic_anhydrase_a-class"/>
</dbReference>
<keyword evidence="3 4" id="KW-0862">Zinc</keyword>
<evidence type="ECO:0000256" key="1">
    <source>
        <dbReference type="ARBA" id="ARBA00010718"/>
    </source>
</evidence>
<dbReference type="InParanoid" id="T1H954"/>
<dbReference type="PANTHER" id="PTHR18952">
    <property type="entry name" value="CARBONIC ANHYDRASE"/>
    <property type="match status" value="1"/>
</dbReference>
<dbReference type="InterPro" id="IPR036398">
    <property type="entry name" value="CA_dom_sf"/>
</dbReference>
<dbReference type="EnsemblMetazoa" id="RPRC000554-RA">
    <property type="protein sequence ID" value="RPRC000554-PA"/>
    <property type="gene ID" value="RPRC000554"/>
</dbReference>
<dbReference type="PROSITE" id="PS00162">
    <property type="entry name" value="ALPHA_CA_1"/>
    <property type="match status" value="1"/>
</dbReference>
<dbReference type="VEuPathDB" id="VectorBase:RPRC000554"/>
<proteinExistence type="inferred from homology"/>
<dbReference type="InterPro" id="IPR018338">
    <property type="entry name" value="Carbonic_anhydrase_a-class_CS"/>
</dbReference>
<dbReference type="SUPFAM" id="SSF51069">
    <property type="entry name" value="Carbonic anhydrase"/>
    <property type="match status" value="1"/>
</dbReference>
<dbReference type="PROSITE" id="PS51144">
    <property type="entry name" value="ALPHA_CA_2"/>
    <property type="match status" value="1"/>
</dbReference>
<comment type="catalytic activity">
    <reaction evidence="4">
        <text>hydrogencarbonate + H(+) = CO2 + H2O</text>
        <dbReference type="Rhea" id="RHEA:10748"/>
        <dbReference type="ChEBI" id="CHEBI:15377"/>
        <dbReference type="ChEBI" id="CHEBI:15378"/>
        <dbReference type="ChEBI" id="CHEBI:16526"/>
        <dbReference type="ChEBI" id="CHEBI:17544"/>
        <dbReference type="EC" id="4.2.1.1"/>
    </reaction>
</comment>
<dbReference type="GO" id="GO:0008270">
    <property type="term" value="F:zinc ion binding"/>
    <property type="evidence" value="ECO:0007669"/>
    <property type="project" value="UniProtKB-UniRule"/>
</dbReference>
<protein>
    <recommendedName>
        <fullName evidence="4">Carbonic anhydrase</fullName>
        <ecNumber evidence="4">4.2.1.1</ecNumber>
    </recommendedName>
</protein>
<dbReference type="Proteomes" id="UP000015103">
    <property type="component" value="Unassembled WGS sequence"/>
</dbReference>
<accession>T1H954</accession>
<dbReference type="InterPro" id="IPR001148">
    <property type="entry name" value="CA_dom"/>
</dbReference>
<dbReference type="CDD" id="cd00326">
    <property type="entry name" value="alpha_CA"/>
    <property type="match status" value="1"/>
</dbReference>
<dbReference type="PANTHER" id="PTHR18952:SF270">
    <property type="entry name" value="CARBONIC ANHYDRASE"/>
    <property type="match status" value="1"/>
</dbReference>
<comment type="similarity">
    <text evidence="1 4">Belongs to the alpha-carbonic anhydrase family.</text>
</comment>
<sequence>MTSEIILLLSWTLSEHLPGLFIELFNDKMIAISLDNSKSFNPSVIVQAVSGWEHKVKLMPSKTVAVGVAAGGIRGFYSLDHIHFHWPSEHTVDGIRFPLEVHFVHYNSIYPSLNAALPDPAGVAVIAVLFTEGSKSSPIGHLIEENKYSQINAGPLSSDLTADQFLPADSSRFYRYHGSLTTPPCSESVMWSVLKSKPSLSSEQIGWFEKAPLKNGPLTSNFRPIQDAGFRDVELWVSSYKNKASVSKISHEQVWNRWPVDWVGHEIRDPQSFRPVENCCNILQIGSGAKLFLEALAITNAPKLPEKRFQWLKAQCEESLAMSVEKQSISSGLFRMFVCRKHLKLTMENKENGKINAALSTHEIQTSIRFYKFSSFLYSQVWLLVNLVLELDGYFLE</sequence>
<evidence type="ECO:0000256" key="4">
    <source>
        <dbReference type="RuleBase" id="RU367011"/>
    </source>
</evidence>
<keyword evidence="4" id="KW-0456">Lyase</keyword>
<organism evidence="5 6">
    <name type="scientific">Rhodnius prolixus</name>
    <name type="common">Triatomid bug</name>
    <dbReference type="NCBI Taxonomy" id="13249"/>
    <lineage>
        <taxon>Eukaryota</taxon>
        <taxon>Metazoa</taxon>
        <taxon>Ecdysozoa</taxon>
        <taxon>Arthropoda</taxon>
        <taxon>Hexapoda</taxon>
        <taxon>Insecta</taxon>
        <taxon>Pterygota</taxon>
        <taxon>Neoptera</taxon>
        <taxon>Paraneoptera</taxon>
        <taxon>Hemiptera</taxon>
        <taxon>Heteroptera</taxon>
        <taxon>Panheteroptera</taxon>
        <taxon>Cimicomorpha</taxon>
        <taxon>Reduviidae</taxon>
        <taxon>Triatominae</taxon>
        <taxon>Rhodnius</taxon>
    </lineage>
</organism>
<evidence type="ECO:0000313" key="5">
    <source>
        <dbReference type="EnsemblMetazoa" id="RPRC000554-PA"/>
    </source>
</evidence>
<comment type="cofactor">
    <cofactor evidence="4">
        <name>Zn(2+)</name>
        <dbReference type="ChEBI" id="CHEBI:29105"/>
    </cofactor>
</comment>
<dbReference type="STRING" id="13249.T1H954"/>
<keyword evidence="6" id="KW-1185">Reference proteome</keyword>
<dbReference type="HOGENOM" id="CLU_695057_0_0_1"/>
<reference evidence="5" key="1">
    <citation type="submission" date="2015-05" db="UniProtKB">
        <authorList>
            <consortium name="EnsemblMetazoa"/>
        </authorList>
    </citation>
    <scope>IDENTIFICATION</scope>
</reference>
<comment type="function">
    <text evidence="4">Reversible hydration of carbon dioxide.</text>
</comment>
<evidence type="ECO:0000256" key="3">
    <source>
        <dbReference type="ARBA" id="ARBA00022833"/>
    </source>
</evidence>
<evidence type="ECO:0000313" key="6">
    <source>
        <dbReference type="Proteomes" id="UP000015103"/>
    </source>
</evidence>
<keyword evidence="2 4" id="KW-0479">Metal-binding</keyword>
<dbReference type="AlphaFoldDB" id="T1H954"/>
<dbReference type="GO" id="GO:0004089">
    <property type="term" value="F:carbonate dehydratase activity"/>
    <property type="evidence" value="ECO:0007669"/>
    <property type="project" value="UniProtKB-UniRule"/>
</dbReference>
<dbReference type="SMART" id="SM01057">
    <property type="entry name" value="Carb_anhydrase"/>
    <property type="match status" value="1"/>
</dbReference>
<dbReference type="Pfam" id="PF00194">
    <property type="entry name" value="Carb_anhydrase"/>
    <property type="match status" value="1"/>
</dbReference>
<name>T1H954_RHOPR</name>